<evidence type="ECO:0000313" key="3">
    <source>
        <dbReference type="Proteomes" id="UP001345219"/>
    </source>
</evidence>
<dbReference type="EMBL" id="JAXIOK010000010">
    <property type="protein sequence ID" value="KAK4761314.1"/>
    <property type="molecule type" value="Genomic_DNA"/>
</dbReference>
<sequence>MNGGDNWSKSMKTQSRGNRGGGGLRGIGRSGLGGGVMRLGRWVKKRKKRRCRWPAVQRSSEAGLPILGRGGAVI</sequence>
<evidence type="ECO:0000256" key="1">
    <source>
        <dbReference type="SAM" id="MobiDB-lite"/>
    </source>
</evidence>
<evidence type="ECO:0000313" key="2">
    <source>
        <dbReference type="EMBL" id="KAK4761314.1"/>
    </source>
</evidence>
<comment type="caution">
    <text evidence="2">The sequence shown here is derived from an EMBL/GenBank/DDBJ whole genome shotgun (WGS) entry which is preliminary data.</text>
</comment>
<feature type="compositionally biased region" description="Gly residues" evidence="1">
    <location>
        <begin position="18"/>
        <end position="29"/>
    </location>
</feature>
<feature type="compositionally biased region" description="Polar residues" evidence="1">
    <location>
        <begin position="1"/>
        <end position="15"/>
    </location>
</feature>
<name>A0AAN7Q8R2_9MYRT</name>
<keyword evidence="3" id="KW-1185">Reference proteome</keyword>
<protein>
    <submittedName>
        <fullName evidence="2">Uncharacterized protein</fullName>
    </submittedName>
</protein>
<feature type="region of interest" description="Disordered" evidence="1">
    <location>
        <begin position="1"/>
        <end position="29"/>
    </location>
</feature>
<reference evidence="2 3" key="1">
    <citation type="journal article" date="2023" name="Hortic Res">
        <title>Pangenome of water caltrop reveals structural variations and asymmetric subgenome divergence after allopolyploidization.</title>
        <authorList>
            <person name="Zhang X."/>
            <person name="Chen Y."/>
            <person name="Wang L."/>
            <person name="Yuan Y."/>
            <person name="Fang M."/>
            <person name="Shi L."/>
            <person name="Lu R."/>
            <person name="Comes H.P."/>
            <person name="Ma Y."/>
            <person name="Chen Y."/>
            <person name="Huang G."/>
            <person name="Zhou Y."/>
            <person name="Zheng Z."/>
            <person name="Qiu Y."/>
        </authorList>
    </citation>
    <scope>NUCLEOTIDE SEQUENCE [LARGE SCALE GENOMIC DNA]</scope>
    <source>
        <tissue evidence="2">Roots</tissue>
    </source>
</reference>
<gene>
    <name evidence="2" type="ORF">SAY87_006207</name>
</gene>
<proteinExistence type="predicted"/>
<dbReference type="AlphaFoldDB" id="A0AAN7Q8R2"/>
<accession>A0AAN7Q8R2</accession>
<organism evidence="2 3">
    <name type="scientific">Trapa incisa</name>
    <dbReference type="NCBI Taxonomy" id="236973"/>
    <lineage>
        <taxon>Eukaryota</taxon>
        <taxon>Viridiplantae</taxon>
        <taxon>Streptophyta</taxon>
        <taxon>Embryophyta</taxon>
        <taxon>Tracheophyta</taxon>
        <taxon>Spermatophyta</taxon>
        <taxon>Magnoliopsida</taxon>
        <taxon>eudicotyledons</taxon>
        <taxon>Gunneridae</taxon>
        <taxon>Pentapetalae</taxon>
        <taxon>rosids</taxon>
        <taxon>malvids</taxon>
        <taxon>Myrtales</taxon>
        <taxon>Lythraceae</taxon>
        <taxon>Trapa</taxon>
    </lineage>
</organism>
<dbReference type="Proteomes" id="UP001345219">
    <property type="component" value="Chromosome 5"/>
</dbReference>